<name>A0AAD7IMA9_9AGAR</name>
<evidence type="ECO:0000313" key="1">
    <source>
        <dbReference type="EMBL" id="KAJ7746465.1"/>
    </source>
</evidence>
<accession>A0AAD7IMA9</accession>
<protein>
    <submittedName>
        <fullName evidence="1">Uncharacterized protein</fullName>
    </submittedName>
</protein>
<evidence type="ECO:0000313" key="2">
    <source>
        <dbReference type="Proteomes" id="UP001215280"/>
    </source>
</evidence>
<sequence length="287" mass="33012">MSSVEDFAAWMDRLTEMPELDMQIVREVIISRSFCRLRQTLKQNLFQNLPRMLSVRRVIFLSVFDANFNVTATPCILSMFPNMTELHLSAVFHDLKDMSKLFSSYGKIKNLSLASYFNDPYAFISSLLNHCPPVGLRSLEITLVQKVLTNTVHSLEQLAVNPKFPEAHLEILHRLKFPVLTLFTAWLYSGQDSELIDTLTTAHKLAVITFWSVFQKEGNNEEYSLGLIMRETLQWGRLTQRLAHISSVRKAEANSIFPGLRLLKIYPPITYRILAGDWRELIMSINA</sequence>
<dbReference type="Proteomes" id="UP001215280">
    <property type="component" value="Unassembled WGS sequence"/>
</dbReference>
<organism evidence="1 2">
    <name type="scientific">Mycena maculata</name>
    <dbReference type="NCBI Taxonomy" id="230809"/>
    <lineage>
        <taxon>Eukaryota</taxon>
        <taxon>Fungi</taxon>
        <taxon>Dikarya</taxon>
        <taxon>Basidiomycota</taxon>
        <taxon>Agaricomycotina</taxon>
        <taxon>Agaricomycetes</taxon>
        <taxon>Agaricomycetidae</taxon>
        <taxon>Agaricales</taxon>
        <taxon>Marasmiineae</taxon>
        <taxon>Mycenaceae</taxon>
        <taxon>Mycena</taxon>
    </lineage>
</organism>
<reference evidence="1" key="1">
    <citation type="submission" date="2023-03" db="EMBL/GenBank/DDBJ databases">
        <title>Massive genome expansion in bonnet fungi (Mycena s.s.) driven by repeated elements and novel gene families across ecological guilds.</title>
        <authorList>
            <consortium name="Lawrence Berkeley National Laboratory"/>
            <person name="Harder C.B."/>
            <person name="Miyauchi S."/>
            <person name="Viragh M."/>
            <person name="Kuo A."/>
            <person name="Thoen E."/>
            <person name="Andreopoulos B."/>
            <person name="Lu D."/>
            <person name="Skrede I."/>
            <person name="Drula E."/>
            <person name="Henrissat B."/>
            <person name="Morin E."/>
            <person name="Kohler A."/>
            <person name="Barry K."/>
            <person name="LaButti K."/>
            <person name="Morin E."/>
            <person name="Salamov A."/>
            <person name="Lipzen A."/>
            <person name="Mereny Z."/>
            <person name="Hegedus B."/>
            <person name="Baldrian P."/>
            <person name="Stursova M."/>
            <person name="Weitz H."/>
            <person name="Taylor A."/>
            <person name="Grigoriev I.V."/>
            <person name="Nagy L.G."/>
            <person name="Martin F."/>
            <person name="Kauserud H."/>
        </authorList>
    </citation>
    <scope>NUCLEOTIDE SEQUENCE</scope>
    <source>
        <strain evidence="1">CBHHK188m</strain>
    </source>
</reference>
<proteinExistence type="predicted"/>
<dbReference type="EMBL" id="JARJLG010000098">
    <property type="protein sequence ID" value="KAJ7746465.1"/>
    <property type="molecule type" value="Genomic_DNA"/>
</dbReference>
<keyword evidence="2" id="KW-1185">Reference proteome</keyword>
<gene>
    <name evidence="1" type="ORF">DFH07DRAFT_776362</name>
</gene>
<comment type="caution">
    <text evidence="1">The sequence shown here is derived from an EMBL/GenBank/DDBJ whole genome shotgun (WGS) entry which is preliminary data.</text>
</comment>
<dbReference type="Gene3D" id="3.80.10.10">
    <property type="entry name" value="Ribonuclease Inhibitor"/>
    <property type="match status" value="1"/>
</dbReference>
<dbReference type="AlphaFoldDB" id="A0AAD7IMA9"/>
<dbReference type="InterPro" id="IPR032675">
    <property type="entry name" value="LRR_dom_sf"/>
</dbReference>